<dbReference type="PANTHER" id="PTHR33360">
    <property type="entry name" value="TRANSPOSASE FOR INSERTION SEQUENCE ELEMENT IS200"/>
    <property type="match status" value="1"/>
</dbReference>
<reference evidence="2" key="1">
    <citation type="submission" date="2023-06" db="EMBL/GenBank/DDBJ databases">
        <title>Draft Genome Sequences of Representative Paenibacillus Polymyxa, Bacillus cereus, Fictibacillus sp., and Brevibacillus agri Strains Isolated from Amazonian Dark Earth.</title>
        <authorList>
            <person name="Pellegrinetti T.A."/>
            <person name="Cunha I.C.M."/>
            <person name="Chaves M.G."/>
            <person name="Freitas A.S."/>
            <person name="Silva A.V.R."/>
            <person name="Tsai S.M."/>
            <person name="Mendes L.W."/>
        </authorList>
    </citation>
    <scope>NUCLEOTIDE SEQUENCE</scope>
    <source>
        <strain evidence="2">CENA-BCM004</strain>
    </source>
</reference>
<feature type="domain" description="Transposase IS200-like" evidence="1">
    <location>
        <begin position="16"/>
        <end position="126"/>
    </location>
</feature>
<proteinExistence type="predicted"/>
<name>A0ABT8EC78_9BACL</name>
<accession>A0ABT8EC78</accession>
<dbReference type="PANTHER" id="PTHR33360:SF2">
    <property type="entry name" value="TRANSPOSASE FOR INSERTION SEQUENCE ELEMENT IS200"/>
    <property type="match status" value="1"/>
</dbReference>
<dbReference type="InterPro" id="IPR036515">
    <property type="entry name" value="Transposase_17_sf"/>
</dbReference>
<dbReference type="InterPro" id="IPR002686">
    <property type="entry name" value="Transposase_17"/>
</dbReference>
<evidence type="ECO:0000259" key="1">
    <source>
        <dbReference type="Pfam" id="PF01797"/>
    </source>
</evidence>
<dbReference type="SUPFAM" id="SSF143422">
    <property type="entry name" value="Transposase IS200-like"/>
    <property type="match status" value="1"/>
</dbReference>
<organism evidence="2 3">
    <name type="scientific">Fictibacillus terranigra</name>
    <dbReference type="NCBI Taxonomy" id="3058424"/>
    <lineage>
        <taxon>Bacteria</taxon>
        <taxon>Bacillati</taxon>
        <taxon>Bacillota</taxon>
        <taxon>Bacilli</taxon>
        <taxon>Bacillales</taxon>
        <taxon>Fictibacillaceae</taxon>
        <taxon>Fictibacillus</taxon>
    </lineage>
</organism>
<comment type="caution">
    <text evidence="2">The sequence shown here is derived from an EMBL/GenBank/DDBJ whole genome shotgun (WGS) entry which is preliminary data.</text>
</comment>
<dbReference type="Pfam" id="PF01797">
    <property type="entry name" value="Y1_Tnp"/>
    <property type="match status" value="1"/>
</dbReference>
<gene>
    <name evidence="2" type="ORF">QYF49_21330</name>
</gene>
<dbReference type="Gene3D" id="3.30.70.1290">
    <property type="entry name" value="Transposase IS200-like"/>
    <property type="match status" value="1"/>
</dbReference>
<sequence>MLLSQGFSSKYHTSFLQYHISFSTHNDIHLQENEKAFLTDYLHHVSERHAFVIKDLTIQGARINLVILCKTTHYIPNIMKALKGGSARFMYKQFPESKVQHGINLWDQKYFIATEKAQLREMLELYHTKK</sequence>
<dbReference type="RefSeq" id="WP_290401609.1">
    <property type="nucleotide sequence ID" value="NZ_JAUHLN010000005.1"/>
</dbReference>
<protein>
    <submittedName>
        <fullName evidence="2">Transposase</fullName>
    </submittedName>
</protein>
<dbReference type="Proteomes" id="UP001168694">
    <property type="component" value="Unassembled WGS sequence"/>
</dbReference>
<dbReference type="EMBL" id="JAUHLN010000005">
    <property type="protein sequence ID" value="MDN4075505.1"/>
    <property type="molecule type" value="Genomic_DNA"/>
</dbReference>
<evidence type="ECO:0000313" key="2">
    <source>
        <dbReference type="EMBL" id="MDN4075505.1"/>
    </source>
</evidence>
<keyword evidence="3" id="KW-1185">Reference proteome</keyword>
<evidence type="ECO:0000313" key="3">
    <source>
        <dbReference type="Proteomes" id="UP001168694"/>
    </source>
</evidence>